<dbReference type="NCBIfam" id="NF010052">
    <property type="entry name" value="PRK13529.1"/>
    <property type="match status" value="1"/>
</dbReference>
<dbReference type="FunFam" id="3.40.50.720:FF:000182">
    <property type="entry name" value="NAD-dependent malic enzyme"/>
    <property type="match status" value="1"/>
</dbReference>
<dbReference type="Proteomes" id="UP000199459">
    <property type="component" value="Unassembled WGS sequence"/>
</dbReference>
<comment type="similarity">
    <text evidence="2 8">Belongs to the malic enzymes family.</text>
</comment>
<evidence type="ECO:0000313" key="11">
    <source>
        <dbReference type="EMBL" id="SEM91515.1"/>
    </source>
</evidence>
<dbReference type="Gene3D" id="3.40.50.10380">
    <property type="entry name" value="Malic enzyme, N-terminal domain"/>
    <property type="match status" value="1"/>
</dbReference>
<reference evidence="11 12" key="1">
    <citation type="submission" date="2016-10" db="EMBL/GenBank/DDBJ databases">
        <authorList>
            <person name="de Groot N.N."/>
        </authorList>
    </citation>
    <scope>NUCLEOTIDE SEQUENCE [LARGE SCALE GENOMIC DNA]</scope>
    <source>
        <strain evidence="11 12">Nm22</strain>
    </source>
</reference>
<feature type="binding site" evidence="6">
    <location>
        <position position="441"/>
    </location>
    <ligand>
        <name>(S)-malate</name>
        <dbReference type="ChEBI" id="CHEBI:15589"/>
    </ligand>
</feature>
<dbReference type="InterPro" id="IPR012301">
    <property type="entry name" value="Malic_N_dom"/>
</dbReference>
<dbReference type="STRING" id="917.SAMN05216326_102145"/>
<gene>
    <name evidence="11" type="ORF">SAMN05216325_10477</name>
</gene>
<accession>A0A1H8C8X8</accession>
<feature type="binding site" evidence="6">
    <location>
        <position position="397"/>
    </location>
    <ligand>
        <name>(S)-malate</name>
        <dbReference type="ChEBI" id="CHEBI:15589"/>
    </ligand>
</feature>
<dbReference type="PIRSF" id="PIRSF000106">
    <property type="entry name" value="ME"/>
    <property type="match status" value="1"/>
</dbReference>
<comment type="cofactor">
    <cofactor evidence="1">
        <name>Mn(2+)</name>
        <dbReference type="ChEBI" id="CHEBI:29035"/>
    </cofactor>
</comment>
<feature type="domain" description="Malic enzyme NAD-binding" evidence="9">
    <location>
        <begin position="260"/>
        <end position="510"/>
    </location>
</feature>
<dbReference type="SMART" id="SM01274">
    <property type="entry name" value="malic"/>
    <property type="match status" value="1"/>
</dbReference>
<feature type="binding site" evidence="6">
    <location>
        <position position="146"/>
    </location>
    <ligand>
        <name>(S)-malate</name>
        <dbReference type="ChEBI" id="CHEBI:15589"/>
    </ligand>
</feature>
<dbReference type="RefSeq" id="WP_090628353.1">
    <property type="nucleotide sequence ID" value="NZ_FOCP01000004.1"/>
</dbReference>
<dbReference type="Pfam" id="PF03949">
    <property type="entry name" value="Malic_M"/>
    <property type="match status" value="1"/>
</dbReference>
<dbReference type="InterPro" id="IPR046346">
    <property type="entry name" value="Aminoacid_DH-like_N_sf"/>
</dbReference>
<dbReference type="SMART" id="SM00919">
    <property type="entry name" value="Malic_M"/>
    <property type="match status" value="1"/>
</dbReference>
<dbReference type="InterPro" id="IPR037062">
    <property type="entry name" value="Malic_N_dom_sf"/>
</dbReference>
<dbReference type="Pfam" id="PF00390">
    <property type="entry name" value="malic"/>
    <property type="match status" value="1"/>
</dbReference>
<keyword evidence="4" id="KW-0560">Oxidoreductase</keyword>
<dbReference type="PANTHER" id="PTHR23406">
    <property type="entry name" value="MALIC ENZYME-RELATED"/>
    <property type="match status" value="1"/>
</dbReference>
<proteinExistence type="inferred from homology"/>
<sequence length="536" mass="59225">MKNLFGKALLDDPACTKSTAFTREERKQYGLRGLLPYDVASIGKQKERALENMRRKNSAIEKYIFLSALLDRNQRLFYRLMIDHMEEIMPLVYTPTVGEACKEFAHIFRRPQGLYVTPEDRGEIESVLGNWPERDVQIIVVTDGERVLGLGDLGANGMGISIGKISLYVACAGIYPARCMPVMLDVGTNNQTLREDPLYLGYPYARLQGDAYLSMVDEFVNAVQKRFPKALIQFEDFSTPNAFEFLERYGDKVCCFNDDIQGTAAVTLAGVYTSCRITKKKFSDLTIMFLGTGSAAGGTAELMVAAFGAAGLGLQQARERLWFVDRKGLVVSTNETVKPRIKPFAHNHSPCDFVGAIADIKPDVLIGATGVPNTFTESVVRQMAAVNDRPVIIALSNPTSHTECTAEEAYRWSDGRVVFASGSPFEPVQFRDKRFEPGQGNNAYIFPGIGLGITACSAHRITQTMFLAAAKTLSERVTDDEIAKGAVYPSLNRVREVSRSIAVSVCQAAAHDRLAQGEVPENVDEHVQSLMYDPLY</sequence>
<evidence type="ECO:0000313" key="12">
    <source>
        <dbReference type="Proteomes" id="UP000199459"/>
    </source>
</evidence>
<dbReference type="Gene3D" id="3.40.50.720">
    <property type="entry name" value="NAD(P)-binding Rossmann-like Domain"/>
    <property type="match status" value="1"/>
</dbReference>
<evidence type="ECO:0000256" key="5">
    <source>
        <dbReference type="PIRSR" id="PIRSR000106-1"/>
    </source>
</evidence>
<evidence type="ECO:0000256" key="3">
    <source>
        <dbReference type="ARBA" id="ARBA00022723"/>
    </source>
</evidence>
<dbReference type="InterPro" id="IPR001891">
    <property type="entry name" value="Malic_OxRdtase"/>
</dbReference>
<dbReference type="SUPFAM" id="SSF51735">
    <property type="entry name" value="NAD(P)-binding Rossmann-fold domains"/>
    <property type="match status" value="1"/>
</dbReference>
<dbReference type="GO" id="GO:0046872">
    <property type="term" value="F:metal ion binding"/>
    <property type="evidence" value="ECO:0007669"/>
    <property type="project" value="UniProtKB-KW"/>
</dbReference>
<evidence type="ECO:0000256" key="4">
    <source>
        <dbReference type="ARBA" id="ARBA00023002"/>
    </source>
</evidence>
<protein>
    <submittedName>
        <fullName evidence="11">Malate dehydrogenase (Oxaloacetate-decarboxylating)(NADP+)</fullName>
    </submittedName>
</protein>
<dbReference type="SUPFAM" id="SSF53223">
    <property type="entry name" value="Aminoacid dehydrogenase-like, N-terminal domain"/>
    <property type="match status" value="1"/>
</dbReference>
<keyword evidence="3 7" id="KW-0479">Metal-binding</keyword>
<comment type="cofactor">
    <cofactor evidence="7">
        <name>Mg(2+)</name>
        <dbReference type="ChEBI" id="CHEBI:18420"/>
    </cofactor>
    <cofactor evidence="7">
        <name>Mn(2+)</name>
        <dbReference type="ChEBI" id="CHEBI:29035"/>
    </cofactor>
    <text evidence="7">Divalent metal cations. Prefers magnesium or manganese.</text>
</comment>
<feature type="domain" description="Malic enzyme N-terminal" evidence="10">
    <location>
        <begin position="70"/>
        <end position="250"/>
    </location>
</feature>
<dbReference type="EMBL" id="FOCP01000004">
    <property type="protein sequence ID" value="SEM91515.1"/>
    <property type="molecule type" value="Genomic_DNA"/>
</dbReference>
<evidence type="ECO:0000256" key="8">
    <source>
        <dbReference type="RuleBase" id="RU003427"/>
    </source>
</evidence>
<dbReference type="GO" id="GO:0004473">
    <property type="term" value="F:malate dehydrogenase (decarboxylating) (NADP+) activity"/>
    <property type="evidence" value="ECO:0007669"/>
    <property type="project" value="TreeGrafter"/>
</dbReference>
<feature type="active site" description="Proton donor" evidence="5">
    <location>
        <position position="164"/>
    </location>
</feature>
<evidence type="ECO:0000256" key="1">
    <source>
        <dbReference type="ARBA" id="ARBA00001936"/>
    </source>
</evidence>
<feature type="binding site" evidence="7">
    <location>
        <position position="235"/>
    </location>
    <ligand>
        <name>a divalent metal cation</name>
        <dbReference type="ChEBI" id="CHEBI:60240"/>
    </ligand>
</feature>
<dbReference type="AlphaFoldDB" id="A0A1H8C8X8"/>
<dbReference type="OrthoDB" id="3314528at2"/>
<evidence type="ECO:0000256" key="7">
    <source>
        <dbReference type="PIRSR" id="PIRSR000106-3"/>
    </source>
</evidence>
<dbReference type="InterPro" id="IPR015884">
    <property type="entry name" value="Malic_enzyme_CS"/>
</dbReference>
<dbReference type="CDD" id="cd05312">
    <property type="entry name" value="NAD_bind_1_malic_enz"/>
    <property type="match status" value="1"/>
</dbReference>
<evidence type="ECO:0000256" key="6">
    <source>
        <dbReference type="PIRSR" id="PIRSR000106-2"/>
    </source>
</evidence>
<name>A0A1H8C8X8_9PROT</name>
<dbReference type="GO" id="GO:0051287">
    <property type="term" value="F:NAD binding"/>
    <property type="evidence" value="ECO:0007669"/>
    <property type="project" value="InterPro"/>
</dbReference>
<dbReference type="InterPro" id="IPR012302">
    <property type="entry name" value="Malic_NAD-bd"/>
</dbReference>
<dbReference type="PROSITE" id="PS00331">
    <property type="entry name" value="MALIC_ENZYMES"/>
    <property type="match status" value="1"/>
</dbReference>
<feature type="binding site" evidence="7">
    <location>
        <position position="259"/>
    </location>
    <ligand>
        <name>a divalent metal cation</name>
        <dbReference type="ChEBI" id="CHEBI:60240"/>
    </ligand>
</feature>
<dbReference type="PRINTS" id="PR00072">
    <property type="entry name" value="MALOXRDTASE"/>
</dbReference>
<dbReference type="InterPro" id="IPR036291">
    <property type="entry name" value="NAD(P)-bd_dom_sf"/>
</dbReference>
<feature type="active site" description="Proton donor" evidence="5">
    <location>
        <position position="93"/>
    </location>
</feature>
<evidence type="ECO:0000259" key="9">
    <source>
        <dbReference type="SMART" id="SM00919"/>
    </source>
</evidence>
<evidence type="ECO:0000256" key="2">
    <source>
        <dbReference type="ARBA" id="ARBA00008785"/>
    </source>
</evidence>
<dbReference type="GO" id="GO:0006108">
    <property type="term" value="P:malate metabolic process"/>
    <property type="evidence" value="ECO:0007669"/>
    <property type="project" value="TreeGrafter"/>
</dbReference>
<evidence type="ECO:0000259" key="10">
    <source>
        <dbReference type="SMART" id="SM01274"/>
    </source>
</evidence>
<dbReference type="PANTHER" id="PTHR23406:SF90">
    <property type="entry name" value="MALIC ENZYME-RELATED"/>
    <property type="match status" value="1"/>
</dbReference>
<organism evidence="11 12">
    <name type="scientific">Nitrosomonas marina</name>
    <dbReference type="NCBI Taxonomy" id="917"/>
    <lineage>
        <taxon>Bacteria</taxon>
        <taxon>Pseudomonadati</taxon>
        <taxon>Pseudomonadota</taxon>
        <taxon>Betaproteobacteria</taxon>
        <taxon>Nitrosomonadales</taxon>
        <taxon>Nitrosomonadaceae</taxon>
        <taxon>Nitrosomonas</taxon>
    </lineage>
</organism>
<feature type="binding site" evidence="7">
    <location>
        <position position="236"/>
    </location>
    <ligand>
        <name>a divalent metal cation</name>
        <dbReference type="ChEBI" id="CHEBI:60240"/>
    </ligand>
</feature>